<comment type="similarity">
    <text evidence="2">Belongs to the syntaxin family.</text>
</comment>
<reference evidence="6" key="1">
    <citation type="submission" date="2021-02" db="EMBL/GenBank/DDBJ databases">
        <authorList>
            <person name="Nowell W R."/>
        </authorList>
    </citation>
    <scope>NUCLEOTIDE SEQUENCE</scope>
</reference>
<keyword evidence="3" id="KW-0175">Coiled coil</keyword>
<keyword evidence="4" id="KW-0812">Transmembrane</keyword>
<dbReference type="CDD" id="cd15848">
    <property type="entry name" value="SNARE_syntaxin1-like"/>
    <property type="match status" value="1"/>
</dbReference>
<dbReference type="GO" id="GO:0000149">
    <property type="term" value="F:SNARE binding"/>
    <property type="evidence" value="ECO:0007669"/>
    <property type="project" value="TreeGrafter"/>
</dbReference>
<dbReference type="PANTHER" id="PTHR19957">
    <property type="entry name" value="SYNTAXIN"/>
    <property type="match status" value="1"/>
</dbReference>
<accession>A0A815XQ23</accession>
<dbReference type="GO" id="GO:0006887">
    <property type="term" value="P:exocytosis"/>
    <property type="evidence" value="ECO:0007669"/>
    <property type="project" value="TreeGrafter"/>
</dbReference>
<evidence type="ECO:0000256" key="4">
    <source>
        <dbReference type="SAM" id="Phobius"/>
    </source>
</evidence>
<dbReference type="GO" id="GO:0006886">
    <property type="term" value="P:intracellular protein transport"/>
    <property type="evidence" value="ECO:0007669"/>
    <property type="project" value="TreeGrafter"/>
</dbReference>
<dbReference type="PANTHER" id="PTHR19957:SF307">
    <property type="entry name" value="PROTEIN SSO1-RELATED"/>
    <property type="match status" value="1"/>
</dbReference>
<dbReference type="GO" id="GO:0005484">
    <property type="term" value="F:SNAP receptor activity"/>
    <property type="evidence" value="ECO:0007669"/>
    <property type="project" value="TreeGrafter"/>
</dbReference>
<name>A0A815XQ23_9BILA</name>
<evidence type="ECO:0000313" key="7">
    <source>
        <dbReference type="Proteomes" id="UP000663889"/>
    </source>
</evidence>
<dbReference type="InterPro" id="IPR010989">
    <property type="entry name" value="SNARE"/>
</dbReference>
<sequence length="119" mass="13786">MIDAEKHRQIIEERHRDIQKLENSVNELHNMFADLAWLVTTEGEMIDNIDHSLSKAADDVERATNDIVYVAKGVQKVVDTQTKTRKIKMILCIILIVIIVILILIFVIYYITRNNILGR</sequence>
<dbReference type="GO" id="GO:0048278">
    <property type="term" value="P:vesicle docking"/>
    <property type="evidence" value="ECO:0007669"/>
    <property type="project" value="TreeGrafter"/>
</dbReference>
<comment type="caution">
    <text evidence="6">The sequence shown here is derived from an EMBL/GenBank/DDBJ whole genome shotgun (WGS) entry which is preliminary data.</text>
</comment>
<dbReference type="EMBL" id="CAJNOU010012075">
    <property type="protein sequence ID" value="CAF1560298.1"/>
    <property type="molecule type" value="Genomic_DNA"/>
</dbReference>
<dbReference type="GO" id="GO:0012505">
    <property type="term" value="C:endomembrane system"/>
    <property type="evidence" value="ECO:0007669"/>
    <property type="project" value="TreeGrafter"/>
</dbReference>
<feature type="coiled-coil region" evidence="3">
    <location>
        <begin position="4"/>
        <end position="31"/>
    </location>
</feature>
<dbReference type="SUPFAM" id="SSF47661">
    <property type="entry name" value="t-snare proteins"/>
    <property type="match status" value="1"/>
</dbReference>
<dbReference type="Gene3D" id="1.20.5.110">
    <property type="match status" value="1"/>
</dbReference>
<dbReference type="AlphaFoldDB" id="A0A815XQ23"/>
<keyword evidence="4" id="KW-1133">Transmembrane helix</keyword>
<gene>
    <name evidence="6" type="ORF">SEV965_LOCUS39119</name>
</gene>
<protein>
    <recommendedName>
        <fullName evidence="5">t-SNARE coiled-coil homology domain-containing protein</fullName>
    </recommendedName>
</protein>
<dbReference type="InterPro" id="IPR045242">
    <property type="entry name" value="Syntaxin"/>
</dbReference>
<dbReference type="InterPro" id="IPR000727">
    <property type="entry name" value="T_SNARE_dom"/>
</dbReference>
<evidence type="ECO:0000259" key="5">
    <source>
        <dbReference type="PROSITE" id="PS50192"/>
    </source>
</evidence>
<evidence type="ECO:0000256" key="1">
    <source>
        <dbReference type="ARBA" id="ARBA00004211"/>
    </source>
</evidence>
<feature type="transmembrane region" description="Helical" evidence="4">
    <location>
        <begin position="90"/>
        <end position="111"/>
    </location>
</feature>
<dbReference type="SMART" id="SM00397">
    <property type="entry name" value="t_SNARE"/>
    <property type="match status" value="1"/>
</dbReference>
<dbReference type="GO" id="GO:0031201">
    <property type="term" value="C:SNARE complex"/>
    <property type="evidence" value="ECO:0007669"/>
    <property type="project" value="TreeGrafter"/>
</dbReference>
<evidence type="ECO:0000256" key="3">
    <source>
        <dbReference type="SAM" id="Coils"/>
    </source>
</evidence>
<proteinExistence type="inferred from homology"/>
<dbReference type="PROSITE" id="PS50192">
    <property type="entry name" value="T_SNARE"/>
    <property type="match status" value="1"/>
</dbReference>
<evidence type="ECO:0000256" key="2">
    <source>
        <dbReference type="ARBA" id="ARBA00009063"/>
    </source>
</evidence>
<evidence type="ECO:0000313" key="6">
    <source>
        <dbReference type="EMBL" id="CAF1560298.1"/>
    </source>
</evidence>
<dbReference type="GO" id="GO:0005886">
    <property type="term" value="C:plasma membrane"/>
    <property type="evidence" value="ECO:0007669"/>
    <property type="project" value="TreeGrafter"/>
</dbReference>
<dbReference type="Pfam" id="PF05739">
    <property type="entry name" value="SNARE"/>
    <property type="match status" value="1"/>
</dbReference>
<dbReference type="GO" id="GO:0006906">
    <property type="term" value="P:vesicle fusion"/>
    <property type="evidence" value="ECO:0007669"/>
    <property type="project" value="TreeGrafter"/>
</dbReference>
<keyword evidence="4" id="KW-0472">Membrane</keyword>
<feature type="domain" description="T-SNARE coiled-coil homology" evidence="5">
    <location>
        <begin position="8"/>
        <end position="70"/>
    </location>
</feature>
<comment type="subcellular location">
    <subcellularLocation>
        <location evidence="1">Membrane</location>
        <topology evidence="1">Single-pass type IV membrane protein</topology>
    </subcellularLocation>
</comment>
<organism evidence="6 7">
    <name type="scientific">Rotaria sordida</name>
    <dbReference type="NCBI Taxonomy" id="392033"/>
    <lineage>
        <taxon>Eukaryota</taxon>
        <taxon>Metazoa</taxon>
        <taxon>Spiralia</taxon>
        <taxon>Gnathifera</taxon>
        <taxon>Rotifera</taxon>
        <taxon>Eurotatoria</taxon>
        <taxon>Bdelloidea</taxon>
        <taxon>Philodinida</taxon>
        <taxon>Philodinidae</taxon>
        <taxon>Rotaria</taxon>
    </lineage>
</organism>
<dbReference type="Proteomes" id="UP000663889">
    <property type="component" value="Unassembled WGS sequence"/>
</dbReference>